<reference evidence="1" key="1">
    <citation type="submission" date="2020-04" db="EMBL/GenBank/DDBJ databases">
        <title>A chromosome-scale assembly and high-density genetic map of the yellow drum (Nibea albiflora) genome.</title>
        <authorList>
            <person name="Xu D."/>
            <person name="Zhang W."/>
            <person name="Chen R."/>
            <person name="Tan P."/>
            <person name="Wang L."/>
            <person name="Song H."/>
            <person name="Tian L."/>
            <person name="Zhu Q."/>
            <person name="Wang B."/>
        </authorList>
    </citation>
    <scope>NUCLEOTIDE SEQUENCE</scope>
    <source>
        <strain evidence="1">ZJHYS-2018</strain>
    </source>
</reference>
<sequence length="1074" mass="120890">MSSKFEDRCRQMEDHMYCAGEGRETLPPPRQTREEVRRGWSRQETKVNIGVAYPRWRQLMREKGFQSHAEVACFLLYSYESRQSAPALRRSDASPQTDSDFIAEVTEMINFEQSLDDECLLEDDVEENVFNDPLNSVLDLTYDGSPHCHQKDGAEDNDSSDDECHPSICIRCVSVFTLLVSSACLQCPHTFTFMLRLHRMGGALQQAPSIDRLPVIGIDETVHDQPAYEEPPDEPPPPSQDPALPGPQQVLSEENLIGAKASIVYEDCLRQLASFLVLPVEKCSGRVKTGEMCDCVSPFEINITYKGTAASVEWICPNGHSVWSWSSQPVMNFGMQAGDFLLSTNILLSGNNYAKVALLFNFMNMGMVSKNTFYSVQGSYCVDTIKEFWEERRTEAISRLRGKDVMVLADGRNDSPGHGAQYCSYITMENETKEVIHVATVEKRQTSWNSVVMEKEGFIESVDKLTSEIKLVEICTDAHDQIAALMNPGEGRYKALGIHHSLDVWHGAKSLAKKIAAPLWVGIIHHVCDMHTWTKGSCQHGHLEDTRGKLWIQKESRCHKALVEIVLDKCWLKDIDKYLRFSRSTADLETFQNHVLMYASKRYALTAPLYEARVLLAALDYNFHRNRPTVKTGGGRRIFRRLYKRNGRAYSMYSLKAEKTYGYISELQARIIKKRISGAGKTRKWNHLPDDKGLGLVPCMHTPATAELTQTRLRRDLVLTSDIQQVLVGEVVSPEQSPSLDREHSEALHIKEEPDELWTGQDGEQLNGLEKADGDGYPAAVAEKKKRQMSQPRAGSSAMQIQTESQQNSDQIGSEPAVNRDPDSHSQPNIDEDDETDVSDDWKNPYSGSETETDDSDDWVRTGSPESGVNAAEHEAAALSDAGCDTGTRTFSCFDCGDSFHGEESLQKHVMCHLEKKTPGSTEPNVDSQVRAHKGEKDIECHLCGKILRPGSLKKHMRVHTGEKPFSCKVCGRRFTEQGSVTNHMRLHTGEKPFSCDVCGKRFIQRTHVKSHMKVHSEDKPFKCDFCGKGFSLKKNLSSHLTVHTGAQPYGCDFCGKRFQKGQQLKRHIQVHIR</sequence>
<evidence type="ECO:0000313" key="2">
    <source>
        <dbReference type="Proteomes" id="UP000805704"/>
    </source>
</evidence>
<name>A0ACB7F2W1_NIBAL</name>
<gene>
    <name evidence="1" type="ORF">GBF38_010483</name>
</gene>
<proteinExistence type="predicted"/>
<accession>A0ACB7F2W1</accession>
<comment type="caution">
    <text evidence="1">The sequence shown here is derived from an EMBL/GenBank/DDBJ whole genome shotgun (WGS) entry which is preliminary data.</text>
</comment>
<protein>
    <submittedName>
        <fullName evidence="1">Gastrula zinc finger protein XlCGF57.1</fullName>
    </submittedName>
</protein>
<keyword evidence="2" id="KW-1185">Reference proteome</keyword>
<organism evidence="1 2">
    <name type="scientific">Nibea albiflora</name>
    <name type="common">Yellow drum</name>
    <name type="synonym">Corvina albiflora</name>
    <dbReference type="NCBI Taxonomy" id="240163"/>
    <lineage>
        <taxon>Eukaryota</taxon>
        <taxon>Metazoa</taxon>
        <taxon>Chordata</taxon>
        <taxon>Craniata</taxon>
        <taxon>Vertebrata</taxon>
        <taxon>Euteleostomi</taxon>
        <taxon>Actinopterygii</taxon>
        <taxon>Neopterygii</taxon>
        <taxon>Teleostei</taxon>
        <taxon>Neoteleostei</taxon>
        <taxon>Acanthomorphata</taxon>
        <taxon>Eupercaria</taxon>
        <taxon>Sciaenidae</taxon>
        <taxon>Nibea</taxon>
    </lineage>
</organism>
<evidence type="ECO:0000313" key="1">
    <source>
        <dbReference type="EMBL" id="KAG8008842.1"/>
    </source>
</evidence>
<dbReference type="EMBL" id="CM024806">
    <property type="protein sequence ID" value="KAG8008842.1"/>
    <property type="molecule type" value="Genomic_DNA"/>
</dbReference>
<dbReference type="Proteomes" id="UP000805704">
    <property type="component" value="Chromosome 18"/>
</dbReference>